<dbReference type="Proteomes" id="UP000281553">
    <property type="component" value="Unassembled WGS sequence"/>
</dbReference>
<evidence type="ECO:0000256" key="6">
    <source>
        <dbReference type="SAM" id="MobiDB-lite"/>
    </source>
</evidence>
<evidence type="ECO:0000256" key="4">
    <source>
        <dbReference type="ARBA" id="ARBA00022679"/>
    </source>
</evidence>
<dbReference type="GO" id="GO:0036503">
    <property type="term" value="P:ERAD pathway"/>
    <property type="evidence" value="ECO:0007669"/>
    <property type="project" value="InterPro"/>
</dbReference>
<dbReference type="GO" id="GO:0000151">
    <property type="term" value="C:ubiquitin ligase complex"/>
    <property type="evidence" value="ECO:0007669"/>
    <property type="project" value="InterPro"/>
</dbReference>
<evidence type="ECO:0000259" key="7">
    <source>
        <dbReference type="Pfam" id="PF10408"/>
    </source>
</evidence>
<feature type="domain" description="Ubiquitin conjugation factor E4 core" evidence="7">
    <location>
        <begin position="32"/>
        <end position="163"/>
    </location>
</feature>
<reference evidence="8 9" key="1">
    <citation type="submission" date="2018-11" db="EMBL/GenBank/DDBJ databases">
        <authorList>
            <consortium name="Pathogen Informatics"/>
        </authorList>
    </citation>
    <scope>NUCLEOTIDE SEQUENCE [LARGE SCALE GENOMIC DNA]</scope>
</reference>
<dbReference type="PANTHER" id="PTHR13931:SF16">
    <property type="entry name" value="UBIQUITIN CONJUGATION FACTOR E4 A"/>
    <property type="match status" value="1"/>
</dbReference>
<dbReference type="Pfam" id="PF10408">
    <property type="entry name" value="Ufd2P_core"/>
    <property type="match status" value="1"/>
</dbReference>
<dbReference type="EMBL" id="UYRU01076191">
    <property type="protein sequence ID" value="VDN26675.1"/>
    <property type="molecule type" value="Genomic_DNA"/>
</dbReference>
<evidence type="ECO:0000313" key="9">
    <source>
        <dbReference type="Proteomes" id="UP000281553"/>
    </source>
</evidence>
<dbReference type="OrthoDB" id="20295at2759"/>
<dbReference type="InterPro" id="IPR045132">
    <property type="entry name" value="UBE4"/>
</dbReference>
<name>A0A3P7MB03_DIBLA</name>
<evidence type="ECO:0000256" key="1">
    <source>
        <dbReference type="ARBA" id="ARBA00000900"/>
    </source>
</evidence>
<keyword evidence="9" id="KW-1185">Reference proteome</keyword>
<accession>A0A3P7MB03</accession>
<dbReference type="GO" id="GO:0034450">
    <property type="term" value="F:ubiquitin-ubiquitin ligase activity"/>
    <property type="evidence" value="ECO:0007669"/>
    <property type="project" value="InterPro"/>
</dbReference>
<evidence type="ECO:0000256" key="5">
    <source>
        <dbReference type="ARBA" id="ARBA00022786"/>
    </source>
</evidence>
<feature type="compositionally biased region" description="Low complexity" evidence="6">
    <location>
        <begin position="214"/>
        <end position="231"/>
    </location>
</feature>
<dbReference type="UniPathway" id="UPA00143"/>
<evidence type="ECO:0000256" key="2">
    <source>
        <dbReference type="ARBA" id="ARBA00004906"/>
    </source>
</evidence>
<dbReference type="EC" id="2.3.2.27" evidence="3"/>
<dbReference type="GO" id="GO:0006511">
    <property type="term" value="P:ubiquitin-dependent protein catabolic process"/>
    <property type="evidence" value="ECO:0007669"/>
    <property type="project" value="InterPro"/>
</dbReference>
<dbReference type="InterPro" id="IPR019474">
    <property type="entry name" value="Ub_conjug_fac_E4_core"/>
</dbReference>
<keyword evidence="5" id="KW-0833">Ubl conjugation pathway</keyword>
<comment type="catalytic activity">
    <reaction evidence="1">
        <text>S-ubiquitinyl-[E2 ubiquitin-conjugating enzyme]-L-cysteine + [acceptor protein]-L-lysine = [E2 ubiquitin-conjugating enzyme]-L-cysteine + N(6)-ubiquitinyl-[acceptor protein]-L-lysine.</text>
        <dbReference type="EC" id="2.3.2.27"/>
    </reaction>
</comment>
<dbReference type="GO" id="GO:0000209">
    <property type="term" value="P:protein polyubiquitination"/>
    <property type="evidence" value="ECO:0007669"/>
    <property type="project" value="TreeGrafter"/>
</dbReference>
<comment type="pathway">
    <text evidence="2">Protein modification; protein ubiquitination.</text>
</comment>
<dbReference type="GO" id="GO:0005737">
    <property type="term" value="C:cytoplasm"/>
    <property type="evidence" value="ECO:0007669"/>
    <property type="project" value="TreeGrafter"/>
</dbReference>
<gene>
    <name evidence="8" type="ORF">DILT_LOCUS14858</name>
</gene>
<protein>
    <recommendedName>
        <fullName evidence="3">RING-type E3 ubiquitin transferase</fullName>
        <ecNumber evidence="3">2.3.2.27</ecNumber>
    </recommendedName>
</protein>
<sequence length="286" mass="31712">MNRAVSRAIRYCLRERTSRFLEQTTSLGCVDRLHNYFALCASTCRLLFDLAQAPGASQSAKEVVPEGHADLGALPELIVDNVVELISYLRRLNDDFIESSDAADVPLQPFLQFCVVYMTDLNVLSNPHLRARLGEVLETLIPQRYEENWNSQRASSGFGIIPAHSFVRREQLLSGDNGSEQLSHVVTALLTAFVSIELAPGVDSNTSDLPSVTASASGPASPGAQQAAPSSEAMETATVSFEEKFHYRRPMYACLRYWHGKPFYDEQFKVNFPSSKTSGHLLTYTK</sequence>
<feature type="region of interest" description="Disordered" evidence="6">
    <location>
        <begin position="207"/>
        <end position="235"/>
    </location>
</feature>
<proteinExistence type="predicted"/>
<organism evidence="8 9">
    <name type="scientific">Dibothriocephalus latus</name>
    <name type="common">Fish tapeworm</name>
    <name type="synonym">Diphyllobothrium latum</name>
    <dbReference type="NCBI Taxonomy" id="60516"/>
    <lineage>
        <taxon>Eukaryota</taxon>
        <taxon>Metazoa</taxon>
        <taxon>Spiralia</taxon>
        <taxon>Lophotrochozoa</taxon>
        <taxon>Platyhelminthes</taxon>
        <taxon>Cestoda</taxon>
        <taxon>Eucestoda</taxon>
        <taxon>Diphyllobothriidea</taxon>
        <taxon>Diphyllobothriidae</taxon>
        <taxon>Dibothriocephalus</taxon>
    </lineage>
</organism>
<keyword evidence="4" id="KW-0808">Transferase</keyword>
<evidence type="ECO:0000256" key="3">
    <source>
        <dbReference type="ARBA" id="ARBA00012483"/>
    </source>
</evidence>
<evidence type="ECO:0000313" key="8">
    <source>
        <dbReference type="EMBL" id="VDN26675.1"/>
    </source>
</evidence>
<dbReference type="PANTHER" id="PTHR13931">
    <property type="entry name" value="UBIQUITINATION FACTOR E4"/>
    <property type="match status" value="1"/>
</dbReference>
<dbReference type="AlphaFoldDB" id="A0A3P7MB03"/>
<dbReference type="GO" id="GO:0005634">
    <property type="term" value="C:nucleus"/>
    <property type="evidence" value="ECO:0007669"/>
    <property type="project" value="TreeGrafter"/>
</dbReference>